<proteinExistence type="predicted"/>
<dbReference type="EMBL" id="JBGBZA010000002">
    <property type="protein sequence ID" value="MEY9317577.1"/>
    <property type="molecule type" value="Genomic_DNA"/>
</dbReference>
<accession>A0ABV4F2B7</accession>
<name>A0ABV4F2B7_BRAEL</name>
<comment type="caution">
    <text evidence="1">The sequence shown here is derived from an EMBL/GenBank/DDBJ whole genome shotgun (WGS) entry which is preliminary data.</text>
</comment>
<keyword evidence="1" id="KW-0808">Transferase</keyword>
<dbReference type="GO" id="GO:0016740">
    <property type="term" value="F:transferase activity"/>
    <property type="evidence" value="ECO:0007669"/>
    <property type="project" value="UniProtKB-KW"/>
</dbReference>
<dbReference type="RefSeq" id="WP_259265690.1">
    <property type="nucleotide sequence ID" value="NZ_CP126026.1"/>
</dbReference>
<gene>
    <name evidence="1" type="ORF">ABIF29_004376</name>
</gene>
<reference evidence="1 2" key="1">
    <citation type="submission" date="2024-07" db="EMBL/GenBank/DDBJ databases">
        <title>Genomic Encyclopedia of Type Strains, Phase V (KMG-V): Genome sequencing to study the core and pangenomes of soil and plant-associated prokaryotes.</title>
        <authorList>
            <person name="Whitman W."/>
        </authorList>
    </citation>
    <scope>NUCLEOTIDE SEQUENCE [LARGE SCALE GENOMIC DNA]</scope>
    <source>
        <strain evidence="1 2">USDA 415</strain>
    </source>
</reference>
<evidence type="ECO:0000313" key="1">
    <source>
        <dbReference type="EMBL" id="MEY9317577.1"/>
    </source>
</evidence>
<keyword evidence="2" id="KW-1185">Reference proteome</keyword>
<evidence type="ECO:0000313" key="2">
    <source>
        <dbReference type="Proteomes" id="UP001565471"/>
    </source>
</evidence>
<protein>
    <submittedName>
        <fullName evidence="1">Dolichyl-phosphate-mannose--protein O-mannosyl transferase</fullName>
    </submittedName>
</protein>
<organism evidence="1 2">
    <name type="scientific">Bradyrhizobium elkanii</name>
    <dbReference type="NCBI Taxonomy" id="29448"/>
    <lineage>
        <taxon>Bacteria</taxon>
        <taxon>Pseudomonadati</taxon>
        <taxon>Pseudomonadota</taxon>
        <taxon>Alphaproteobacteria</taxon>
        <taxon>Hyphomicrobiales</taxon>
        <taxon>Nitrobacteraceae</taxon>
        <taxon>Bradyrhizobium</taxon>
    </lineage>
</organism>
<sequence length="60" mass="6689">MQTRFFDATVRATTAGHGKSTVGLTFRTASTITRDDLHVLISDLLLLAHNMARDEVRQCQ</sequence>
<dbReference type="Proteomes" id="UP001565471">
    <property type="component" value="Unassembled WGS sequence"/>
</dbReference>